<proteinExistence type="predicted"/>
<keyword evidence="3" id="KW-1185">Reference proteome</keyword>
<dbReference type="Proteomes" id="UP001470230">
    <property type="component" value="Unassembled WGS sequence"/>
</dbReference>
<protein>
    <recommendedName>
        <fullName evidence="4">Rab-GAP TBC domain-containing protein</fullName>
    </recommendedName>
</protein>
<organism evidence="2 3">
    <name type="scientific">Tritrichomonas musculus</name>
    <dbReference type="NCBI Taxonomy" id="1915356"/>
    <lineage>
        <taxon>Eukaryota</taxon>
        <taxon>Metamonada</taxon>
        <taxon>Parabasalia</taxon>
        <taxon>Tritrichomonadida</taxon>
        <taxon>Tritrichomonadidae</taxon>
        <taxon>Tritrichomonas</taxon>
    </lineage>
</organism>
<reference evidence="2 3" key="1">
    <citation type="submission" date="2024-04" db="EMBL/GenBank/DDBJ databases">
        <title>Tritrichomonas musculus Genome.</title>
        <authorList>
            <person name="Alves-Ferreira E."/>
            <person name="Grigg M."/>
            <person name="Lorenzi H."/>
            <person name="Galac M."/>
        </authorList>
    </citation>
    <scope>NUCLEOTIDE SEQUENCE [LARGE SCALE GENOMIC DNA]</scope>
    <source>
        <strain evidence="2 3">EAF2021</strain>
    </source>
</reference>
<gene>
    <name evidence="2" type="ORF">M9Y10_015005</name>
</gene>
<evidence type="ECO:0000256" key="1">
    <source>
        <dbReference type="SAM" id="MobiDB-lite"/>
    </source>
</evidence>
<evidence type="ECO:0000313" key="3">
    <source>
        <dbReference type="Proteomes" id="UP001470230"/>
    </source>
</evidence>
<accession>A0ABR2L137</accession>
<dbReference type="EMBL" id="JAPFFF010000002">
    <property type="protein sequence ID" value="KAK8897071.1"/>
    <property type="molecule type" value="Genomic_DNA"/>
</dbReference>
<evidence type="ECO:0008006" key="4">
    <source>
        <dbReference type="Google" id="ProtNLM"/>
    </source>
</evidence>
<name>A0ABR2L137_9EUKA</name>
<evidence type="ECO:0000313" key="2">
    <source>
        <dbReference type="EMBL" id="KAK8897071.1"/>
    </source>
</evidence>
<feature type="compositionally biased region" description="Low complexity" evidence="1">
    <location>
        <begin position="259"/>
        <end position="276"/>
    </location>
</feature>
<feature type="region of interest" description="Disordered" evidence="1">
    <location>
        <begin position="259"/>
        <end position="281"/>
    </location>
</feature>
<sequence length="440" mass="51591">MNEFHSFCPLNVASQSLIVGRVLSGKLKNCNCFSALWRFLLIIFPESRRQEMDDEAWIAILKNCRQTMSKKFKTPEEFQIKSFKNYNDIRGLIQDKYHKLSGKECILQLDSILRILWFSSPPINNSEKVEEELKCAINIIVRLFHQFEIEFPQYNQENNPISILMNPKFICHDICLIMKSIHQYLEPFKLQKSHIRESYNQICFTINQLNEEMQKSPGKFALFHELTNEPNKNTFSNSPLKIFSKLHLSLPSFFLPNADNSSNNNNNNNNDNINDNTTLSANTSNPIQSEQLVLPPIDDTIKILYLFNELFETITPEQEINYVWTFIFSQYIDQSIFPLFYSYIYLYSKKVTNSSKLPMSKICMQVGLRLKKFDEKQELTMASQRIDELINLLENDDSIKNREIVRNQIETILKIARGNAIIEELLPIKYISEYLDKILK</sequence>
<comment type="caution">
    <text evidence="2">The sequence shown here is derived from an EMBL/GenBank/DDBJ whole genome shotgun (WGS) entry which is preliminary data.</text>
</comment>